<comment type="caution">
    <text evidence="2">The sequence shown here is derived from an EMBL/GenBank/DDBJ whole genome shotgun (WGS) entry which is preliminary data.</text>
</comment>
<gene>
    <name evidence="2" type="ORF">DFR57_10327</name>
</gene>
<sequence>MGELDNCARCDKLFVKTTSSVCPDCIKEEDKAFRIVYNYLKIRKNREAKIAQIIEETGVEEDLIMKFVKEKRLRPSQFPNLNYKCEQCGDPIQEGKICSNCASKFNTDLQHEAELEKIKQRNETEENKKARTYFSMKKD</sequence>
<proteinExistence type="predicted"/>
<keyword evidence="3" id="KW-1185">Reference proteome</keyword>
<evidence type="ECO:0000313" key="2">
    <source>
        <dbReference type="EMBL" id="RCW74731.1"/>
    </source>
</evidence>
<evidence type="ECO:0000313" key="3">
    <source>
        <dbReference type="Proteomes" id="UP000252585"/>
    </source>
</evidence>
<keyword evidence="2" id="KW-0966">Cell projection</keyword>
<dbReference type="AlphaFoldDB" id="A0A368Y381"/>
<organism evidence="2 3">
    <name type="scientific">Saliterribacillus persicus</name>
    <dbReference type="NCBI Taxonomy" id="930114"/>
    <lineage>
        <taxon>Bacteria</taxon>
        <taxon>Bacillati</taxon>
        <taxon>Bacillota</taxon>
        <taxon>Bacilli</taxon>
        <taxon>Bacillales</taxon>
        <taxon>Bacillaceae</taxon>
        <taxon>Saliterribacillus</taxon>
    </lineage>
</organism>
<accession>A0A368Y381</accession>
<dbReference type="RefSeq" id="WP_114351853.1">
    <property type="nucleotide sequence ID" value="NZ_QPJJ01000003.1"/>
</dbReference>
<dbReference type="InterPro" id="IPR022258">
    <property type="entry name" value="Flagellar_operon_YvyF"/>
</dbReference>
<reference evidence="2 3" key="1">
    <citation type="submission" date="2018-07" db="EMBL/GenBank/DDBJ databases">
        <title>Genomic Encyclopedia of Type Strains, Phase IV (KMG-IV): sequencing the most valuable type-strain genomes for metagenomic binning, comparative biology and taxonomic classification.</title>
        <authorList>
            <person name="Goeker M."/>
        </authorList>
    </citation>
    <scope>NUCLEOTIDE SEQUENCE [LARGE SCALE GENOMIC DNA]</scope>
    <source>
        <strain evidence="2 3">DSM 27696</strain>
    </source>
</reference>
<feature type="compositionally biased region" description="Basic and acidic residues" evidence="1">
    <location>
        <begin position="119"/>
        <end position="129"/>
    </location>
</feature>
<feature type="region of interest" description="Disordered" evidence="1">
    <location>
        <begin position="119"/>
        <end position="139"/>
    </location>
</feature>
<protein>
    <submittedName>
        <fullName evidence="2">Flagellar operon protein (TIGR03826 family)</fullName>
    </submittedName>
</protein>
<keyword evidence="2" id="KW-0969">Cilium</keyword>
<dbReference type="EMBL" id="QPJJ01000003">
    <property type="protein sequence ID" value="RCW74731.1"/>
    <property type="molecule type" value="Genomic_DNA"/>
</dbReference>
<dbReference type="OrthoDB" id="1739831at2"/>
<evidence type="ECO:0000256" key="1">
    <source>
        <dbReference type="SAM" id="MobiDB-lite"/>
    </source>
</evidence>
<dbReference type="Proteomes" id="UP000252585">
    <property type="component" value="Unassembled WGS sequence"/>
</dbReference>
<keyword evidence="2" id="KW-0282">Flagellum</keyword>
<name>A0A368Y381_9BACI</name>
<dbReference type="NCBIfam" id="TIGR03826">
    <property type="entry name" value="YvyF"/>
    <property type="match status" value="1"/>
</dbReference>